<evidence type="ECO:0000259" key="6">
    <source>
        <dbReference type="PROSITE" id="PS50977"/>
    </source>
</evidence>
<dbReference type="InterPro" id="IPR036271">
    <property type="entry name" value="Tet_transcr_reg_TetR-rel_C_sf"/>
</dbReference>
<keyword evidence="1" id="KW-0678">Repressor</keyword>
<dbReference type="PRINTS" id="PR00455">
    <property type="entry name" value="HTHTETR"/>
</dbReference>
<dbReference type="Gene3D" id="1.10.357.10">
    <property type="entry name" value="Tetracycline Repressor, domain 2"/>
    <property type="match status" value="1"/>
</dbReference>
<dbReference type="PANTHER" id="PTHR30055:SF234">
    <property type="entry name" value="HTH-TYPE TRANSCRIPTIONAL REGULATOR BETI"/>
    <property type="match status" value="1"/>
</dbReference>
<evidence type="ECO:0000256" key="3">
    <source>
        <dbReference type="ARBA" id="ARBA00023125"/>
    </source>
</evidence>
<dbReference type="Proteomes" id="UP000031518">
    <property type="component" value="Unassembled WGS sequence"/>
</dbReference>
<keyword evidence="4" id="KW-0804">Transcription</keyword>
<dbReference type="Pfam" id="PF13977">
    <property type="entry name" value="TetR_C_6"/>
    <property type="match status" value="1"/>
</dbReference>
<name>A0A0B6WVC6_9BACT</name>
<evidence type="ECO:0000256" key="5">
    <source>
        <dbReference type="PROSITE-ProRule" id="PRU00335"/>
    </source>
</evidence>
<dbReference type="OrthoDB" id="9809994at2"/>
<dbReference type="AlphaFoldDB" id="A0A0B6WVC6"/>
<dbReference type="RefSeq" id="WP_157770706.1">
    <property type="nucleotide sequence ID" value="NZ_CBXV010000004.1"/>
</dbReference>
<dbReference type="InterPro" id="IPR050109">
    <property type="entry name" value="HTH-type_TetR-like_transc_reg"/>
</dbReference>
<dbReference type="InterPro" id="IPR001647">
    <property type="entry name" value="HTH_TetR"/>
</dbReference>
<keyword evidence="2" id="KW-0805">Transcription regulation</keyword>
<reference evidence="7 8" key="1">
    <citation type="submission" date="2013-12" db="EMBL/GenBank/DDBJ databases">
        <authorList>
            <person name="Stott M."/>
        </authorList>
    </citation>
    <scope>NUCLEOTIDE SEQUENCE [LARGE SCALE GENOMIC DNA]</scope>
    <source>
        <strain evidence="7 8">K22</strain>
    </source>
</reference>
<gene>
    <name evidence="7" type="ORF">PYK22_01236</name>
</gene>
<dbReference type="SUPFAM" id="SSF48498">
    <property type="entry name" value="Tetracyclin repressor-like, C-terminal domain"/>
    <property type="match status" value="1"/>
</dbReference>
<dbReference type="PANTHER" id="PTHR30055">
    <property type="entry name" value="HTH-TYPE TRANSCRIPTIONAL REGULATOR RUTR"/>
    <property type="match status" value="1"/>
</dbReference>
<evidence type="ECO:0000256" key="4">
    <source>
        <dbReference type="ARBA" id="ARBA00023163"/>
    </source>
</evidence>
<dbReference type="InterPro" id="IPR039538">
    <property type="entry name" value="BetI_C"/>
</dbReference>
<feature type="DNA-binding region" description="H-T-H motif" evidence="5">
    <location>
        <begin position="37"/>
        <end position="56"/>
    </location>
</feature>
<reference evidence="7 8" key="2">
    <citation type="submission" date="2015-01" db="EMBL/GenBank/DDBJ databases">
        <title>Complete genome sequence of Pyrinomonas methylaliphatogenes type strain K22T.</title>
        <authorList>
            <person name="Lee K.C.Y."/>
            <person name="Power J.F."/>
            <person name="Dunfield P.F."/>
            <person name="Morgan X.C."/>
            <person name="Huttenhower C."/>
            <person name="Stott M.B."/>
        </authorList>
    </citation>
    <scope>NUCLEOTIDE SEQUENCE [LARGE SCALE GENOMIC DNA]</scope>
    <source>
        <strain evidence="7 8">K22</strain>
    </source>
</reference>
<evidence type="ECO:0000313" key="8">
    <source>
        <dbReference type="Proteomes" id="UP000031518"/>
    </source>
</evidence>
<organism evidence="7 8">
    <name type="scientific">Pyrinomonas methylaliphatogenes</name>
    <dbReference type="NCBI Taxonomy" id="454194"/>
    <lineage>
        <taxon>Bacteria</taxon>
        <taxon>Pseudomonadati</taxon>
        <taxon>Acidobacteriota</taxon>
        <taxon>Blastocatellia</taxon>
        <taxon>Blastocatellales</taxon>
        <taxon>Pyrinomonadaceae</taxon>
        <taxon>Pyrinomonas</taxon>
    </lineage>
</organism>
<dbReference type="PROSITE" id="PS50977">
    <property type="entry name" value="HTH_TETR_2"/>
    <property type="match status" value="1"/>
</dbReference>
<dbReference type="STRING" id="454194.PYK22_01236"/>
<keyword evidence="3 5" id="KW-0238">DNA-binding</keyword>
<evidence type="ECO:0000313" key="7">
    <source>
        <dbReference type="EMBL" id="CDM65238.1"/>
    </source>
</evidence>
<dbReference type="GO" id="GO:0003700">
    <property type="term" value="F:DNA-binding transcription factor activity"/>
    <property type="evidence" value="ECO:0007669"/>
    <property type="project" value="TreeGrafter"/>
</dbReference>
<dbReference type="InterPro" id="IPR009057">
    <property type="entry name" value="Homeodomain-like_sf"/>
</dbReference>
<sequence length="206" mass="23439">MAHLRLARRSAEFTDKQLNLLRATYRICGERGLRALSLQRVAEAAGVSKGAILYHFKDKEELLHATMKWVLMRVAERIRQAVDRTIAPREKIAVAIDAIFIGPEANRRFYLVYLDLIGLAARSERFARLIADMRAIEEGVYAEIVRVGAAQGAFRVTDVDAAAKVVRAIIDGLFIEWLQEADWRAMHERYRTLCKRSVLAYLSHAD</sequence>
<evidence type="ECO:0000256" key="2">
    <source>
        <dbReference type="ARBA" id="ARBA00023015"/>
    </source>
</evidence>
<feature type="domain" description="HTH tetR-type" evidence="6">
    <location>
        <begin position="14"/>
        <end position="74"/>
    </location>
</feature>
<accession>A0A0B6WVC6</accession>
<dbReference type="Pfam" id="PF00440">
    <property type="entry name" value="TetR_N"/>
    <property type="match status" value="1"/>
</dbReference>
<dbReference type="SUPFAM" id="SSF46689">
    <property type="entry name" value="Homeodomain-like"/>
    <property type="match status" value="1"/>
</dbReference>
<proteinExistence type="predicted"/>
<keyword evidence="8" id="KW-1185">Reference proteome</keyword>
<evidence type="ECO:0000256" key="1">
    <source>
        <dbReference type="ARBA" id="ARBA00022491"/>
    </source>
</evidence>
<dbReference type="GO" id="GO:0000976">
    <property type="term" value="F:transcription cis-regulatory region binding"/>
    <property type="evidence" value="ECO:0007669"/>
    <property type="project" value="TreeGrafter"/>
</dbReference>
<dbReference type="EMBL" id="CBXV010000004">
    <property type="protein sequence ID" value="CDM65238.1"/>
    <property type="molecule type" value="Genomic_DNA"/>
</dbReference>
<protein>
    <submittedName>
        <fullName evidence="7">Transcriptional regulator, TetR family</fullName>
    </submittedName>
</protein>